<evidence type="ECO:0000256" key="3">
    <source>
        <dbReference type="ARBA" id="ARBA00023163"/>
    </source>
</evidence>
<evidence type="ECO:0000313" key="6">
    <source>
        <dbReference type="Proteomes" id="UP001550348"/>
    </source>
</evidence>
<dbReference type="SMART" id="SM00354">
    <property type="entry name" value="HTH_LACI"/>
    <property type="match status" value="1"/>
</dbReference>
<dbReference type="SUPFAM" id="SSF53822">
    <property type="entry name" value="Periplasmic binding protein-like I"/>
    <property type="match status" value="1"/>
</dbReference>
<keyword evidence="2 5" id="KW-0238">DNA-binding</keyword>
<feature type="domain" description="HTH lacI-type" evidence="4">
    <location>
        <begin position="35"/>
        <end position="89"/>
    </location>
</feature>
<dbReference type="Pfam" id="PF13377">
    <property type="entry name" value="Peripla_BP_3"/>
    <property type="match status" value="1"/>
</dbReference>
<dbReference type="InterPro" id="IPR010982">
    <property type="entry name" value="Lambda_DNA-bd_dom_sf"/>
</dbReference>
<dbReference type="Gene3D" id="3.40.50.2300">
    <property type="match status" value="2"/>
</dbReference>
<keyword evidence="1" id="KW-0805">Transcription regulation</keyword>
<name>A0ABV2VS63_9ACTN</name>
<keyword evidence="3" id="KW-0804">Transcription</keyword>
<evidence type="ECO:0000256" key="1">
    <source>
        <dbReference type="ARBA" id="ARBA00023015"/>
    </source>
</evidence>
<accession>A0ABV2VS63</accession>
<organism evidence="5 6">
    <name type="scientific">Micromonospora fulviviridis</name>
    <dbReference type="NCBI Taxonomy" id="47860"/>
    <lineage>
        <taxon>Bacteria</taxon>
        <taxon>Bacillati</taxon>
        <taxon>Actinomycetota</taxon>
        <taxon>Actinomycetes</taxon>
        <taxon>Micromonosporales</taxon>
        <taxon>Micromonosporaceae</taxon>
        <taxon>Micromonospora</taxon>
    </lineage>
</organism>
<keyword evidence="6" id="KW-1185">Reference proteome</keyword>
<dbReference type="GO" id="GO:0003677">
    <property type="term" value="F:DNA binding"/>
    <property type="evidence" value="ECO:0007669"/>
    <property type="project" value="UniProtKB-KW"/>
</dbReference>
<dbReference type="RefSeq" id="WP_355667210.1">
    <property type="nucleotide sequence ID" value="NZ_JBEXRX010000118.1"/>
</dbReference>
<dbReference type="InterPro" id="IPR000843">
    <property type="entry name" value="HTH_LacI"/>
</dbReference>
<dbReference type="InterPro" id="IPR046335">
    <property type="entry name" value="LacI/GalR-like_sensor"/>
</dbReference>
<comment type="caution">
    <text evidence="5">The sequence shown here is derived from an EMBL/GenBank/DDBJ whole genome shotgun (WGS) entry which is preliminary data.</text>
</comment>
<reference evidence="5 6" key="1">
    <citation type="submission" date="2024-06" db="EMBL/GenBank/DDBJ databases">
        <title>The Natural Products Discovery Center: Release of the First 8490 Sequenced Strains for Exploring Actinobacteria Biosynthetic Diversity.</title>
        <authorList>
            <person name="Kalkreuter E."/>
            <person name="Kautsar S.A."/>
            <person name="Yang D."/>
            <person name="Bader C.D."/>
            <person name="Teijaro C.N."/>
            <person name="Fluegel L."/>
            <person name="Davis C.M."/>
            <person name="Simpson J.R."/>
            <person name="Lauterbach L."/>
            <person name="Steele A.D."/>
            <person name="Gui C."/>
            <person name="Meng S."/>
            <person name="Li G."/>
            <person name="Viehrig K."/>
            <person name="Ye F."/>
            <person name="Su P."/>
            <person name="Kiefer A.F."/>
            <person name="Nichols A."/>
            <person name="Cepeda A.J."/>
            <person name="Yan W."/>
            <person name="Fan B."/>
            <person name="Jiang Y."/>
            <person name="Adhikari A."/>
            <person name="Zheng C.-J."/>
            <person name="Schuster L."/>
            <person name="Cowan T.M."/>
            <person name="Smanski M.J."/>
            <person name="Chevrette M.G."/>
            <person name="De Carvalho L.P.S."/>
            <person name="Shen B."/>
        </authorList>
    </citation>
    <scope>NUCLEOTIDE SEQUENCE [LARGE SCALE GENOMIC DNA]</scope>
    <source>
        <strain evidence="5 6">NPDC006286</strain>
    </source>
</reference>
<dbReference type="Gene3D" id="1.10.260.40">
    <property type="entry name" value="lambda repressor-like DNA-binding domains"/>
    <property type="match status" value="1"/>
</dbReference>
<protein>
    <submittedName>
        <fullName evidence="5">LacI family DNA-binding transcriptional regulator</fullName>
    </submittedName>
</protein>
<dbReference type="PROSITE" id="PS50932">
    <property type="entry name" value="HTH_LACI_2"/>
    <property type="match status" value="1"/>
</dbReference>
<dbReference type="Proteomes" id="UP001550348">
    <property type="component" value="Unassembled WGS sequence"/>
</dbReference>
<dbReference type="SUPFAM" id="SSF47413">
    <property type="entry name" value="lambda repressor-like DNA-binding domains"/>
    <property type="match status" value="1"/>
</dbReference>
<dbReference type="CDD" id="cd01392">
    <property type="entry name" value="HTH_LacI"/>
    <property type="match status" value="1"/>
</dbReference>
<dbReference type="PANTHER" id="PTHR30146:SF153">
    <property type="entry name" value="LACTOSE OPERON REPRESSOR"/>
    <property type="match status" value="1"/>
</dbReference>
<dbReference type="CDD" id="cd01574">
    <property type="entry name" value="PBP1_LacI"/>
    <property type="match status" value="1"/>
</dbReference>
<sequence>MVDENRDRNPAAPVHRDAADLHAAAAVTAAAARAPVMADVARLAGVSHQTVSRVINGAPSIKPETRERVLQAIERLGYRPNTAARALVRGRSGIIGIIGTAQTLFGPTSIHRTVEDAARAAGYFATSVSLSEVTRRGLSDASEHLMRVGVEGIVMIAGHDEALEVVRTQRSQVPFVVVEGDLSKASLTVGVDQVLGARVATEHLLDLGHREIVHVSGPLNWAEARARVEGWRLAMSEAGLRPAEPVGGDWTSRSGYAAGLRICEMPETTAVFAANDQMAIGVLRALHECNRRVPDDISVVGFDDVPEAAYLIPPLTTIQQDFDAVGRRAIEVVTQAIKGEELRPSTLVIPKLVVRESTAPPTRTGT</sequence>
<dbReference type="EMBL" id="JBEXRX010000118">
    <property type="protein sequence ID" value="MEU0155634.1"/>
    <property type="molecule type" value="Genomic_DNA"/>
</dbReference>
<proteinExistence type="predicted"/>
<dbReference type="PROSITE" id="PS00356">
    <property type="entry name" value="HTH_LACI_1"/>
    <property type="match status" value="1"/>
</dbReference>
<gene>
    <name evidence="5" type="ORF">ABZ071_27785</name>
</gene>
<dbReference type="PANTHER" id="PTHR30146">
    <property type="entry name" value="LACI-RELATED TRANSCRIPTIONAL REPRESSOR"/>
    <property type="match status" value="1"/>
</dbReference>
<evidence type="ECO:0000313" key="5">
    <source>
        <dbReference type="EMBL" id="MEU0155634.1"/>
    </source>
</evidence>
<evidence type="ECO:0000256" key="2">
    <source>
        <dbReference type="ARBA" id="ARBA00023125"/>
    </source>
</evidence>
<dbReference type="InterPro" id="IPR028082">
    <property type="entry name" value="Peripla_BP_I"/>
</dbReference>
<dbReference type="Pfam" id="PF00356">
    <property type="entry name" value="LacI"/>
    <property type="match status" value="1"/>
</dbReference>
<evidence type="ECO:0000259" key="4">
    <source>
        <dbReference type="PROSITE" id="PS50932"/>
    </source>
</evidence>